<gene>
    <name evidence="2" type="ORF">RFI_06206</name>
</gene>
<name>X6NX88_RETFI</name>
<keyword evidence="3" id="KW-1185">Reference proteome</keyword>
<dbReference type="AlphaFoldDB" id="X6NX88"/>
<evidence type="ECO:0000313" key="2">
    <source>
        <dbReference type="EMBL" id="ETO30915.1"/>
    </source>
</evidence>
<keyword evidence="1" id="KW-1133">Transmembrane helix</keyword>
<feature type="transmembrane region" description="Helical" evidence="1">
    <location>
        <begin position="214"/>
        <end position="236"/>
    </location>
</feature>
<dbReference type="Proteomes" id="UP000023152">
    <property type="component" value="Unassembled WGS sequence"/>
</dbReference>
<proteinExistence type="predicted"/>
<organism evidence="2 3">
    <name type="scientific">Reticulomyxa filosa</name>
    <dbReference type="NCBI Taxonomy" id="46433"/>
    <lineage>
        <taxon>Eukaryota</taxon>
        <taxon>Sar</taxon>
        <taxon>Rhizaria</taxon>
        <taxon>Retaria</taxon>
        <taxon>Foraminifera</taxon>
        <taxon>Monothalamids</taxon>
        <taxon>Reticulomyxidae</taxon>
        <taxon>Reticulomyxa</taxon>
    </lineage>
</organism>
<keyword evidence="1" id="KW-0812">Transmembrane</keyword>
<sequence>MFIIISTWNYKKIITTMRGSIVTTKFLNVNVRISLFFLWGTFFTKIFLLVINHSIYTPFFWNYHKWEKYLIPKVRKKMKNHIGELNLTTWTKLQLVFKVKILQSRLDEERDLQKERHDTTISTSDKNTTATAEYPHWTKSQKVIPPHNHRLANFDNGTPVNSNDVNQQSTICQVQDRTRTHYDYTYYSACDYVIGNRIELTNNEKGVFLKTYVYIMYMYVYIMYIYTCLFSTFNLLSVIKYIGKDDWFVIELDEFDMKNHNDSNYFTTKEEHGLFVIKEIIVKQLENGSHNEEVFFALRAVSCLKTKPWVSLSFFF</sequence>
<feature type="transmembrane region" description="Helical" evidence="1">
    <location>
        <begin position="35"/>
        <end position="56"/>
    </location>
</feature>
<dbReference type="EMBL" id="ASPP01005238">
    <property type="protein sequence ID" value="ETO30915.1"/>
    <property type="molecule type" value="Genomic_DNA"/>
</dbReference>
<keyword evidence="1" id="KW-0472">Membrane</keyword>
<reference evidence="2 3" key="1">
    <citation type="journal article" date="2013" name="Curr. Biol.">
        <title>The Genome of the Foraminiferan Reticulomyxa filosa.</title>
        <authorList>
            <person name="Glockner G."/>
            <person name="Hulsmann N."/>
            <person name="Schleicher M."/>
            <person name="Noegel A.A."/>
            <person name="Eichinger L."/>
            <person name="Gallinger C."/>
            <person name="Pawlowski J."/>
            <person name="Sierra R."/>
            <person name="Euteneuer U."/>
            <person name="Pillet L."/>
            <person name="Moustafa A."/>
            <person name="Platzer M."/>
            <person name="Groth M."/>
            <person name="Szafranski K."/>
            <person name="Schliwa M."/>
        </authorList>
    </citation>
    <scope>NUCLEOTIDE SEQUENCE [LARGE SCALE GENOMIC DNA]</scope>
</reference>
<accession>X6NX88</accession>
<evidence type="ECO:0000256" key="1">
    <source>
        <dbReference type="SAM" id="Phobius"/>
    </source>
</evidence>
<comment type="caution">
    <text evidence="2">The sequence shown here is derived from an EMBL/GenBank/DDBJ whole genome shotgun (WGS) entry which is preliminary data.</text>
</comment>
<evidence type="ECO:0000313" key="3">
    <source>
        <dbReference type="Proteomes" id="UP000023152"/>
    </source>
</evidence>
<protein>
    <submittedName>
        <fullName evidence="2">Uncharacterized protein</fullName>
    </submittedName>
</protein>